<reference evidence="9 10" key="1">
    <citation type="submission" date="2019-06" db="EMBL/GenBank/DDBJ databases">
        <title>Discovery of a novel chromosome fission-fusion reversal in muntjac.</title>
        <authorList>
            <person name="Mudd A.B."/>
            <person name="Bredeson J.V."/>
            <person name="Baum R."/>
            <person name="Hockemeyer D."/>
            <person name="Rokhsar D.S."/>
        </authorList>
    </citation>
    <scope>NUCLEOTIDE SEQUENCE [LARGE SCALE GENOMIC DNA]</scope>
    <source>
        <strain evidence="9">UTSW_UCB_Mm</strain>
        <tissue evidence="9">Fibroblast cell line</tissue>
    </source>
</reference>
<dbReference type="AlphaFoldDB" id="A0A5N3W9D5"/>
<evidence type="ECO:0000256" key="3">
    <source>
        <dbReference type="ARBA" id="ARBA00022723"/>
    </source>
</evidence>
<protein>
    <recommendedName>
        <fullName evidence="1">LIM domain-containing protein 1</fullName>
    </recommendedName>
</protein>
<evidence type="ECO:0000313" key="10">
    <source>
        <dbReference type="Proteomes" id="UP000326458"/>
    </source>
</evidence>
<evidence type="ECO:0000256" key="1">
    <source>
        <dbReference type="ARBA" id="ARBA00015501"/>
    </source>
</evidence>
<name>A0A5N3W9D5_MUNMU</name>
<dbReference type="GO" id="GO:0035331">
    <property type="term" value="P:negative regulation of hippo signaling"/>
    <property type="evidence" value="ECO:0007669"/>
    <property type="project" value="TreeGrafter"/>
</dbReference>
<dbReference type="GO" id="GO:0046872">
    <property type="term" value="F:metal ion binding"/>
    <property type="evidence" value="ECO:0007669"/>
    <property type="project" value="UniProtKB-KW"/>
</dbReference>
<dbReference type="SMART" id="SM00132">
    <property type="entry name" value="LIM"/>
    <property type="match status" value="2"/>
</dbReference>
<dbReference type="PANTHER" id="PTHR24219:SF3">
    <property type="entry name" value="LIM DOMAIN-CONTAINING PROTEIN 1"/>
    <property type="match status" value="1"/>
</dbReference>
<comment type="caution">
    <text evidence="9">The sequence shown here is derived from an EMBL/GenBank/DDBJ whole genome shotgun (WGS) entry which is preliminary data.</text>
</comment>
<evidence type="ECO:0000256" key="4">
    <source>
        <dbReference type="ARBA" id="ARBA00022833"/>
    </source>
</evidence>
<sequence>MGKSYHPGCFRCVICNECLDGVPFTVDSENKIYCVRDYHKVLAPKCAACGLPILPPEGSDETIRVVSMDRDYHVECYHCEAGGPRRSHLCCHTPG</sequence>
<keyword evidence="6" id="KW-0943">RNA-mediated gene silencing</keyword>
<dbReference type="EMBL" id="VCEA01000001">
    <property type="protein sequence ID" value="KAB0358309.1"/>
    <property type="molecule type" value="Genomic_DNA"/>
</dbReference>
<dbReference type="SUPFAM" id="SSF57716">
    <property type="entry name" value="Glucocorticoid receptor-like (DNA-binding domain)"/>
    <property type="match status" value="1"/>
</dbReference>
<dbReference type="GO" id="GO:0000932">
    <property type="term" value="C:P-body"/>
    <property type="evidence" value="ECO:0007669"/>
    <property type="project" value="TreeGrafter"/>
</dbReference>
<keyword evidence="10" id="KW-1185">Reference proteome</keyword>
<evidence type="ECO:0000313" key="9">
    <source>
        <dbReference type="EMBL" id="KAB0358309.1"/>
    </source>
</evidence>
<dbReference type="Gene3D" id="2.10.110.10">
    <property type="entry name" value="Cysteine Rich Protein"/>
    <property type="match status" value="2"/>
</dbReference>
<proteinExistence type="predicted"/>
<evidence type="ECO:0000256" key="2">
    <source>
        <dbReference type="ARBA" id="ARBA00022491"/>
    </source>
</evidence>
<gene>
    <name evidence="9" type="ORF">FD754_002465</name>
</gene>
<keyword evidence="3 7" id="KW-0479">Metal-binding</keyword>
<keyword evidence="5 7" id="KW-0440">LIM domain</keyword>
<dbReference type="GO" id="GO:0003714">
    <property type="term" value="F:transcription corepressor activity"/>
    <property type="evidence" value="ECO:0007669"/>
    <property type="project" value="TreeGrafter"/>
</dbReference>
<evidence type="ECO:0000256" key="6">
    <source>
        <dbReference type="ARBA" id="ARBA00023158"/>
    </source>
</evidence>
<evidence type="ECO:0000256" key="5">
    <source>
        <dbReference type="ARBA" id="ARBA00023038"/>
    </source>
</evidence>
<dbReference type="GO" id="GO:0007010">
    <property type="term" value="P:cytoskeleton organization"/>
    <property type="evidence" value="ECO:0007669"/>
    <property type="project" value="TreeGrafter"/>
</dbReference>
<dbReference type="GO" id="GO:0005912">
    <property type="term" value="C:adherens junction"/>
    <property type="evidence" value="ECO:0007669"/>
    <property type="project" value="TreeGrafter"/>
</dbReference>
<dbReference type="PANTHER" id="PTHR24219">
    <property type="entry name" value="LIM DOMAIN-CONTAINING PROTEIN JUB"/>
    <property type="match status" value="1"/>
</dbReference>
<dbReference type="InterPro" id="IPR047172">
    <property type="entry name" value="Ajuba-like"/>
</dbReference>
<dbReference type="GO" id="GO:0001666">
    <property type="term" value="P:response to hypoxia"/>
    <property type="evidence" value="ECO:0007669"/>
    <property type="project" value="TreeGrafter"/>
</dbReference>
<evidence type="ECO:0000256" key="7">
    <source>
        <dbReference type="PROSITE-ProRule" id="PRU00125"/>
    </source>
</evidence>
<evidence type="ECO:0000259" key="8">
    <source>
        <dbReference type="PROSITE" id="PS50023"/>
    </source>
</evidence>
<dbReference type="InterPro" id="IPR001781">
    <property type="entry name" value="Znf_LIM"/>
</dbReference>
<dbReference type="Proteomes" id="UP000326458">
    <property type="component" value="Unassembled WGS sequence"/>
</dbReference>
<accession>A0A5N3W9D5</accession>
<feature type="domain" description="LIM zinc-binding" evidence="8">
    <location>
        <begin position="1"/>
        <end position="44"/>
    </location>
</feature>
<dbReference type="PROSITE" id="PS50023">
    <property type="entry name" value="LIM_DOMAIN_2"/>
    <property type="match status" value="1"/>
</dbReference>
<dbReference type="GO" id="GO:0031047">
    <property type="term" value="P:regulatory ncRNA-mediated gene silencing"/>
    <property type="evidence" value="ECO:0007669"/>
    <property type="project" value="UniProtKB-KW"/>
</dbReference>
<keyword evidence="4 7" id="KW-0862">Zinc</keyword>
<keyword evidence="2" id="KW-0678">Repressor</keyword>
<dbReference type="GO" id="GO:0005634">
    <property type="term" value="C:nucleus"/>
    <property type="evidence" value="ECO:0007669"/>
    <property type="project" value="TreeGrafter"/>
</dbReference>
<dbReference type="GO" id="GO:0005667">
    <property type="term" value="C:transcription regulator complex"/>
    <property type="evidence" value="ECO:0007669"/>
    <property type="project" value="TreeGrafter"/>
</dbReference>
<organism evidence="9 10">
    <name type="scientific">Muntiacus muntjak</name>
    <name type="common">Barking deer</name>
    <name type="synonym">Indian muntjac</name>
    <dbReference type="NCBI Taxonomy" id="9888"/>
    <lineage>
        <taxon>Eukaryota</taxon>
        <taxon>Metazoa</taxon>
        <taxon>Chordata</taxon>
        <taxon>Craniata</taxon>
        <taxon>Vertebrata</taxon>
        <taxon>Euteleostomi</taxon>
        <taxon>Mammalia</taxon>
        <taxon>Eutheria</taxon>
        <taxon>Laurasiatheria</taxon>
        <taxon>Artiodactyla</taxon>
        <taxon>Ruminantia</taxon>
        <taxon>Pecora</taxon>
        <taxon>Cervidae</taxon>
        <taxon>Muntiacinae</taxon>
        <taxon>Muntiacus</taxon>
    </lineage>
</organism>
<dbReference type="Pfam" id="PF00412">
    <property type="entry name" value="LIM"/>
    <property type="match status" value="1"/>
</dbReference>